<keyword evidence="2" id="KW-1185">Reference proteome</keyword>
<protein>
    <submittedName>
        <fullName evidence="1">Uncharacterized protein</fullName>
    </submittedName>
</protein>
<sequence>MIGLLAREGFNIEPTAVEDAATETQPLESDIQRYKENDSGVHSSVPSIFPNSLLNVTGGFINHLGRIEHADGESPTAVRENFIFGARN</sequence>
<evidence type="ECO:0000313" key="1">
    <source>
        <dbReference type="EMBL" id="KAJ8962900.1"/>
    </source>
</evidence>
<reference evidence="1" key="1">
    <citation type="journal article" date="2023" name="Insect Mol. Biol.">
        <title>Genome sequencing provides insights into the evolution of gene families encoding plant cell wall-degrading enzymes in longhorned beetles.</title>
        <authorList>
            <person name="Shin N.R."/>
            <person name="Okamura Y."/>
            <person name="Kirsch R."/>
            <person name="Pauchet Y."/>
        </authorList>
    </citation>
    <scope>NUCLEOTIDE SEQUENCE</scope>
    <source>
        <strain evidence="1">AMC_N1</strain>
    </source>
</reference>
<dbReference type="AlphaFoldDB" id="A0AAV8ZG45"/>
<organism evidence="1 2">
    <name type="scientific">Aromia moschata</name>
    <dbReference type="NCBI Taxonomy" id="1265417"/>
    <lineage>
        <taxon>Eukaryota</taxon>
        <taxon>Metazoa</taxon>
        <taxon>Ecdysozoa</taxon>
        <taxon>Arthropoda</taxon>
        <taxon>Hexapoda</taxon>
        <taxon>Insecta</taxon>
        <taxon>Pterygota</taxon>
        <taxon>Neoptera</taxon>
        <taxon>Endopterygota</taxon>
        <taxon>Coleoptera</taxon>
        <taxon>Polyphaga</taxon>
        <taxon>Cucujiformia</taxon>
        <taxon>Chrysomeloidea</taxon>
        <taxon>Cerambycidae</taxon>
        <taxon>Cerambycinae</taxon>
        <taxon>Callichromatini</taxon>
        <taxon>Aromia</taxon>
    </lineage>
</organism>
<accession>A0AAV8ZG45</accession>
<dbReference type="Proteomes" id="UP001162162">
    <property type="component" value="Unassembled WGS sequence"/>
</dbReference>
<proteinExistence type="predicted"/>
<name>A0AAV8ZG45_9CUCU</name>
<comment type="caution">
    <text evidence="1">The sequence shown here is derived from an EMBL/GenBank/DDBJ whole genome shotgun (WGS) entry which is preliminary data.</text>
</comment>
<gene>
    <name evidence="1" type="ORF">NQ318_001311</name>
</gene>
<evidence type="ECO:0000313" key="2">
    <source>
        <dbReference type="Proteomes" id="UP001162162"/>
    </source>
</evidence>
<dbReference type="EMBL" id="JAPWTK010000002">
    <property type="protein sequence ID" value="KAJ8962900.1"/>
    <property type="molecule type" value="Genomic_DNA"/>
</dbReference>